<evidence type="ECO:0000313" key="3">
    <source>
        <dbReference type="Proteomes" id="UP000247790"/>
    </source>
</evidence>
<reference evidence="1 3" key="1">
    <citation type="submission" date="2018-06" db="EMBL/GenBank/DDBJ databases">
        <title>Genomic Encyclopedia of Type Strains, Phase III (KMG-III): the genomes of soil and plant-associated and newly described type strains.</title>
        <authorList>
            <person name="Whitman W."/>
        </authorList>
    </citation>
    <scope>NUCLEOTIDE SEQUENCE [LARGE SCALE GENOMIC DNA]</scope>
    <source>
        <strain evidence="1 3">CECT 7022</strain>
    </source>
</reference>
<evidence type="ECO:0000313" key="4">
    <source>
        <dbReference type="Proteomes" id="UP000509327"/>
    </source>
</evidence>
<evidence type="ECO:0000313" key="1">
    <source>
        <dbReference type="EMBL" id="PYE49310.1"/>
    </source>
</evidence>
<keyword evidence="4" id="KW-1185">Reference proteome</keyword>
<dbReference type="Proteomes" id="UP000509327">
    <property type="component" value="Chromosome"/>
</dbReference>
<dbReference type="EMBL" id="CP054614">
    <property type="protein sequence ID" value="QKS55527.1"/>
    <property type="molecule type" value="Genomic_DNA"/>
</dbReference>
<organism evidence="1 3">
    <name type="scientific">Paenibacillus barcinonensis</name>
    <dbReference type="NCBI Taxonomy" id="198119"/>
    <lineage>
        <taxon>Bacteria</taxon>
        <taxon>Bacillati</taxon>
        <taxon>Bacillota</taxon>
        <taxon>Bacilli</taxon>
        <taxon>Bacillales</taxon>
        <taxon>Paenibacillaceae</taxon>
        <taxon>Paenibacillus</taxon>
    </lineage>
</organism>
<evidence type="ECO:0000313" key="2">
    <source>
        <dbReference type="EMBL" id="QKS55527.1"/>
    </source>
</evidence>
<gene>
    <name evidence="1" type="ORF">DFQ00_106296</name>
    <name evidence="2" type="ORF">HUB98_03815</name>
</gene>
<dbReference type="Proteomes" id="UP000247790">
    <property type="component" value="Unassembled WGS sequence"/>
</dbReference>
<reference evidence="2 4" key="2">
    <citation type="submission" date="2020-06" db="EMBL/GenBank/DDBJ databases">
        <title>Complete genome of Paenibacillus barcinonensis KACC11450.</title>
        <authorList>
            <person name="Kim M."/>
            <person name="Park Y.-J."/>
            <person name="Shin J.-H."/>
        </authorList>
    </citation>
    <scope>NUCLEOTIDE SEQUENCE [LARGE SCALE GENOMIC DNA]</scope>
    <source>
        <strain evidence="2 4">KACC11450</strain>
    </source>
</reference>
<dbReference type="EMBL" id="QJSW01000006">
    <property type="protein sequence ID" value="PYE49310.1"/>
    <property type="molecule type" value="Genomic_DNA"/>
</dbReference>
<sequence>MNKYSHLKRDFEQLKAEVRELPGATEYLDGPEVAVGQMILARQLELGYTQQQLADLADVPLEDIKVIQAGLVHSNFGCNIQPDSLSKVFKALKIIGVQPIIDEQAATSMLG</sequence>
<evidence type="ECO:0008006" key="5">
    <source>
        <dbReference type="Google" id="ProtNLM"/>
    </source>
</evidence>
<dbReference type="RefSeq" id="WP_110896814.1">
    <property type="nucleotide sequence ID" value="NZ_CP054614.1"/>
</dbReference>
<proteinExistence type="predicted"/>
<protein>
    <recommendedName>
        <fullName evidence="5">Helix-turn-helix protein</fullName>
    </recommendedName>
</protein>
<dbReference type="OrthoDB" id="2649725at2"/>
<accession>A0A2V4VRT7</accession>
<name>A0A2V4VRT7_PAEBA</name>
<dbReference type="AlphaFoldDB" id="A0A2V4VRT7"/>